<reference evidence="1" key="1">
    <citation type="submission" date="2022-06" db="EMBL/GenBank/DDBJ databases">
        <title>Genome Sequence of Candolleomyces eurysporus.</title>
        <authorList>
            <person name="Buettner E."/>
        </authorList>
    </citation>
    <scope>NUCLEOTIDE SEQUENCE</scope>
    <source>
        <strain evidence="1">VTCC 930004</strain>
    </source>
</reference>
<dbReference type="EMBL" id="JANBPK010001413">
    <property type="protein sequence ID" value="KAJ2923124.1"/>
    <property type="molecule type" value="Genomic_DNA"/>
</dbReference>
<gene>
    <name evidence="1" type="ORF">H1R20_g13969</name>
</gene>
<protein>
    <submittedName>
        <fullName evidence="1">Uncharacterized protein</fullName>
    </submittedName>
</protein>
<dbReference type="AlphaFoldDB" id="A0A9W8MC08"/>
<proteinExistence type="predicted"/>
<feature type="non-terminal residue" evidence="1">
    <location>
        <position position="139"/>
    </location>
</feature>
<sequence>MPKIRPGWTPKQSVYLRLAAIELLRVTLAGHRPEKYFDTFFDEWVAVYGKPTVPEGSTMEDTMSLYKIRVVATIEWHAFRGKWKTLSMKARIYRLKTSLRHDLYHLWDLPEDHPKTAAQESSVSKPSSGIEAVFISLKC</sequence>
<keyword evidence="2" id="KW-1185">Reference proteome</keyword>
<evidence type="ECO:0000313" key="1">
    <source>
        <dbReference type="EMBL" id="KAJ2923124.1"/>
    </source>
</evidence>
<comment type="caution">
    <text evidence="1">The sequence shown here is derived from an EMBL/GenBank/DDBJ whole genome shotgun (WGS) entry which is preliminary data.</text>
</comment>
<name>A0A9W8MC08_9AGAR</name>
<evidence type="ECO:0000313" key="2">
    <source>
        <dbReference type="Proteomes" id="UP001140091"/>
    </source>
</evidence>
<organism evidence="1 2">
    <name type="scientific">Candolleomyces eurysporus</name>
    <dbReference type="NCBI Taxonomy" id="2828524"/>
    <lineage>
        <taxon>Eukaryota</taxon>
        <taxon>Fungi</taxon>
        <taxon>Dikarya</taxon>
        <taxon>Basidiomycota</taxon>
        <taxon>Agaricomycotina</taxon>
        <taxon>Agaricomycetes</taxon>
        <taxon>Agaricomycetidae</taxon>
        <taxon>Agaricales</taxon>
        <taxon>Agaricineae</taxon>
        <taxon>Psathyrellaceae</taxon>
        <taxon>Candolleomyces</taxon>
    </lineage>
</organism>
<accession>A0A9W8MC08</accession>
<dbReference type="OrthoDB" id="2999282at2759"/>
<dbReference type="Proteomes" id="UP001140091">
    <property type="component" value="Unassembled WGS sequence"/>
</dbReference>